<keyword evidence="3" id="KW-1185">Reference proteome</keyword>
<keyword evidence="1" id="KW-0812">Transmembrane</keyword>
<dbReference type="Proteomes" id="UP000070284">
    <property type="component" value="Unassembled WGS sequence"/>
</dbReference>
<name>A0A133UND8_9EURY</name>
<evidence type="ECO:0000313" key="3">
    <source>
        <dbReference type="Proteomes" id="UP000070284"/>
    </source>
</evidence>
<evidence type="ECO:0000256" key="1">
    <source>
        <dbReference type="SAM" id="Phobius"/>
    </source>
</evidence>
<sequence>MKFYLTSFEPEKATSKKALKLIFMFLGAACALIGLAEVSRLVVLRALSAGESTKLYLELGVYAIGVVWILYNFSEEIKDELGCTTFSTRFIL</sequence>
<keyword evidence="1" id="KW-1133">Transmembrane helix</keyword>
<dbReference type="AlphaFoldDB" id="A0A133UND8"/>
<reference evidence="2 3" key="1">
    <citation type="journal article" date="2016" name="Sci. Rep.">
        <title>Metabolic traits of an uncultured archaeal lineage -MSBL1- from brine pools of the Red Sea.</title>
        <authorList>
            <person name="Mwirichia R."/>
            <person name="Alam I."/>
            <person name="Rashid M."/>
            <person name="Vinu M."/>
            <person name="Ba-Alawi W."/>
            <person name="Anthony Kamau A."/>
            <person name="Kamanda Ngugi D."/>
            <person name="Goker M."/>
            <person name="Klenk H.P."/>
            <person name="Bajic V."/>
            <person name="Stingl U."/>
        </authorList>
    </citation>
    <scope>NUCLEOTIDE SEQUENCE [LARGE SCALE GENOMIC DNA]</scope>
    <source>
        <strain evidence="2">SCGC-AAA259E19</strain>
    </source>
</reference>
<evidence type="ECO:0000313" key="2">
    <source>
        <dbReference type="EMBL" id="KXA95657.1"/>
    </source>
</evidence>
<feature type="transmembrane region" description="Helical" evidence="1">
    <location>
        <begin position="55"/>
        <end position="73"/>
    </location>
</feature>
<accession>A0A133UND8</accession>
<protein>
    <submittedName>
        <fullName evidence="2">Uncharacterized protein</fullName>
    </submittedName>
</protein>
<organism evidence="2 3">
    <name type="scientific">candidate division MSBL1 archaeon SCGC-AAA259E19</name>
    <dbReference type="NCBI Taxonomy" id="1698264"/>
    <lineage>
        <taxon>Archaea</taxon>
        <taxon>Methanobacteriati</taxon>
        <taxon>Methanobacteriota</taxon>
        <taxon>candidate division MSBL1</taxon>
    </lineage>
</organism>
<feature type="transmembrane region" description="Helical" evidence="1">
    <location>
        <begin position="21"/>
        <end position="43"/>
    </location>
</feature>
<dbReference type="EMBL" id="LHXO01000010">
    <property type="protein sequence ID" value="KXA95657.1"/>
    <property type="molecule type" value="Genomic_DNA"/>
</dbReference>
<comment type="caution">
    <text evidence="2">The sequence shown here is derived from an EMBL/GenBank/DDBJ whole genome shotgun (WGS) entry which is preliminary data.</text>
</comment>
<gene>
    <name evidence="2" type="ORF">AKJ65_01345</name>
</gene>
<proteinExistence type="predicted"/>
<keyword evidence="1" id="KW-0472">Membrane</keyword>